<dbReference type="Proteomes" id="UP001607302">
    <property type="component" value="Unassembled WGS sequence"/>
</dbReference>
<evidence type="ECO:0000313" key="3">
    <source>
        <dbReference type="Proteomes" id="UP001607302"/>
    </source>
</evidence>
<accession>A0ABD2BAB0</accession>
<feature type="region of interest" description="Disordered" evidence="1">
    <location>
        <begin position="91"/>
        <end position="146"/>
    </location>
</feature>
<sequence>MVLDGLVGLVGVATGCIGALLAEPPPFPLPDPAPLLRFGVLWQAYRRIHRAKEELQIRGTLDLDQRPKLMDLQTSFVLGIVIQLVWHSPPPDIPPDTELPPETTPIDEDDEDEEDPEDDTADDEDDEPPLDNEPPPLLTEPIADSKRATGSVNAISNIDKRSVIVRLGNNFVRRSGLIGFDLRFIPALIASLRPENKDTFRARSSKKDSINFTLRVMSNLYAIKIPMIDAVVRDLNERSVPCSGGPYINQCPTIDRQARSSVVLRILTWTKHDWHAPYYKVVGLLDDAITFYIKSRGNDINQQISRRHDSYIGGNVS</sequence>
<proteinExistence type="predicted"/>
<organism evidence="2 3">
    <name type="scientific">Vespula squamosa</name>
    <name type="common">Southern yellow jacket</name>
    <name type="synonym">Wasp</name>
    <dbReference type="NCBI Taxonomy" id="30214"/>
    <lineage>
        <taxon>Eukaryota</taxon>
        <taxon>Metazoa</taxon>
        <taxon>Ecdysozoa</taxon>
        <taxon>Arthropoda</taxon>
        <taxon>Hexapoda</taxon>
        <taxon>Insecta</taxon>
        <taxon>Pterygota</taxon>
        <taxon>Neoptera</taxon>
        <taxon>Endopterygota</taxon>
        <taxon>Hymenoptera</taxon>
        <taxon>Apocrita</taxon>
        <taxon>Aculeata</taxon>
        <taxon>Vespoidea</taxon>
        <taxon>Vespidae</taxon>
        <taxon>Vespinae</taxon>
        <taxon>Vespula</taxon>
    </lineage>
</organism>
<feature type="compositionally biased region" description="Acidic residues" evidence="1">
    <location>
        <begin position="105"/>
        <end position="130"/>
    </location>
</feature>
<comment type="caution">
    <text evidence="2">The sequence shown here is derived from an EMBL/GenBank/DDBJ whole genome shotgun (WGS) entry which is preliminary data.</text>
</comment>
<evidence type="ECO:0000256" key="1">
    <source>
        <dbReference type="SAM" id="MobiDB-lite"/>
    </source>
</evidence>
<dbReference type="AlphaFoldDB" id="A0ABD2BAB0"/>
<name>A0ABD2BAB0_VESSQ</name>
<dbReference type="EMBL" id="JAUDFV010000130">
    <property type="protein sequence ID" value="KAL2729662.1"/>
    <property type="molecule type" value="Genomic_DNA"/>
</dbReference>
<protein>
    <submittedName>
        <fullName evidence="2">Uncharacterized protein</fullName>
    </submittedName>
</protein>
<reference evidence="2 3" key="1">
    <citation type="journal article" date="2024" name="Ann. Entomol. Soc. Am.">
        <title>Genomic analyses of the southern and eastern yellowjacket wasps (Hymenoptera: Vespidae) reveal evolutionary signatures of social life.</title>
        <authorList>
            <person name="Catto M.A."/>
            <person name="Caine P.B."/>
            <person name="Orr S.E."/>
            <person name="Hunt B.G."/>
            <person name="Goodisman M.A.D."/>
        </authorList>
    </citation>
    <scope>NUCLEOTIDE SEQUENCE [LARGE SCALE GENOMIC DNA]</scope>
    <source>
        <strain evidence="2">233</strain>
        <tissue evidence="2">Head and thorax</tissue>
    </source>
</reference>
<keyword evidence="3" id="KW-1185">Reference proteome</keyword>
<gene>
    <name evidence="2" type="ORF">V1478_005952</name>
</gene>
<evidence type="ECO:0000313" key="2">
    <source>
        <dbReference type="EMBL" id="KAL2729662.1"/>
    </source>
</evidence>